<reference evidence="2 3" key="1">
    <citation type="journal article" date="2005" name="Arch. Microbiol.">
        <title>The genome sequence of an anaerobic aromatic-degrading denitrifying bacterium, strain EbN1.</title>
        <authorList>
            <person name="Rabus R."/>
            <person name="Kube M."/>
            <person name="Heider J."/>
            <person name="Beck A."/>
            <person name="Heitmann K."/>
            <person name="Widdel F."/>
            <person name="Reinhardt R."/>
        </authorList>
    </citation>
    <scope>NUCLEOTIDE SEQUENCE [LARGE SCALE GENOMIC DNA]</scope>
    <source>
        <strain evidence="2 3">EbN1</strain>
    </source>
</reference>
<evidence type="ECO:0000313" key="2">
    <source>
        <dbReference type="EMBL" id="CAI07952.1"/>
    </source>
</evidence>
<dbReference type="KEGG" id="eba:ebA3247"/>
<sequence>MVCHAEAMAPDYTTRHRRKYRTVSACRRTPAVRRRNHLPASCKHLKDGAACRSGRRSRRRSPRLRPCRALRRHSRQRRPCRRRPPRSRHSFRATTCRPTLHNRWQRSPALLPKHRSGCS</sequence>
<keyword evidence="3" id="KW-1185">Reference proteome</keyword>
<organism evidence="2 3">
    <name type="scientific">Aromatoleum aromaticum (strain DSM 19018 / LMG 30748 / EbN1)</name>
    <name type="common">Azoarcus sp. (strain EbN1)</name>
    <dbReference type="NCBI Taxonomy" id="76114"/>
    <lineage>
        <taxon>Bacteria</taxon>
        <taxon>Pseudomonadati</taxon>
        <taxon>Pseudomonadota</taxon>
        <taxon>Betaproteobacteria</taxon>
        <taxon>Rhodocyclales</taxon>
        <taxon>Rhodocyclaceae</taxon>
        <taxon>Aromatoleum</taxon>
    </lineage>
</organism>
<evidence type="ECO:0000313" key="3">
    <source>
        <dbReference type="Proteomes" id="UP000006552"/>
    </source>
</evidence>
<name>Q5P411_AROAE</name>
<protein>
    <submittedName>
        <fullName evidence="2">Uncharacterized protein</fullName>
    </submittedName>
</protein>
<feature type="compositionally biased region" description="Basic residues" evidence="1">
    <location>
        <begin position="53"/>
        <end position="91"/>
    </location>
</feature>
<dbReference type="Proteomes" id="UP000006552">
    <property type="component" value="Chromosome"/>
</dbReference>
<evidence type="ECO:0000256" key="1">
    <source>
        <dbReference type="SAM" id="MobiDB-lite"/>
    </source>
</evidence>
<accession>Q5P411</accession>
<feature type="region of interest" description="Disordered" evidence="1">
    <location>
        <begin position="46"/>
        <end position="119"/>
    </location>
</feature>
<dbReference type="AlphaFoldDB" id="Q5P411"/>
<dbReference type="HOGENOM" id="CLU_2056497_0_0_4"/>
<proteinExistence type="predicted"/>
<dbReference type="EMBL" id="CR555306">
    <property type="protein sequence ID" value="CAI07952.1"/>
    <property type="molecule type" value="Genomic_DNA"/>
</dbReference>
<gene>
    <name evidence="2" type="ORF">ebA3247</name>
</gene>